<dbReference type="PANTHER" id="PTHR45772:SF4">
    <property type="entry name" value="ABC TRANSPORTER ATP-BINDING PROTEIN"/>
    <property type="match status" value="1"/>
</dbReference>
<dbReference type="PANTHER" id="PTHR45772">
    <property type="entry name" value="CONSERVED COMPONENT OF ABC TRANSPORTER FOR NATURAL AMINO ACIDS-RELATED"/>
    <property type="match status" value="1"/>
</dbReference>
<dbReference type="Pfam" id="PF00005">
    <property type="entry name" value="ABC_tran"/>
    <property type="match status" value="1"/>
</dbReference>
<dbReference type="InterPro" id="IPR003439">
    <property type="entry name" value="ABC_transporter-like_ATP-bd"/>
</dbReference>
<dbReference type="InterPro" id="IPR003593">
    <property type="entry name" value="AAA+_ATPase"/>
</dbReference>
<dbReference type="GO" id="GO:0005886">
    <property type="term" value="C:plasma membrane"/>
    <property type="evidence" value="ECO:0007669"/>
    <property type="project" value="TreeGrafter"/>
</dbReference>
<evidence type="ECO:0000256" key="3">
    <source>
        <dbReference type="ARBA" id="ARBA00022840"/>
    </source>
</evidence>
<dbReference type="InterPro" id="IPR032823">
    <property type="entry name" value="BCA_ABC_TP_C"/>
</dbReference>
<dbReference type="EMBL" id="WUEK01000017">
    <property type="protein sequence ID" value="MXG92036.1"/>
    <property type="molecule type" value="Genomic_DNA"/>
</dbReference>
<dbReference type="Pfam" id="PF12399">
    <property type="entry name" value="BCA_ABC_TP_C"/>
    <property type="match status" value="1"/>
</dbReference>
<protein>
    <submittedName>
        <fullName evidence="5">ATP-binding cassette domain-containing protein</fullName>
    </submittedName>
</protein>
<keyword evidence="6" id="KW-1185">Reference proteome</keyword>
<sequence>MLKVSEVVLDFGGIRALDTVGFTVGDGEICGLIGPNGAGKTSLFNCITRIYQPDSGSITFDGTDLLGLRRHQVVRHGIARTFQNLALWPKLTVLENTVLGAHSLATPRLVPSAVAWPSTRAARKRVDLRAWELLERLDLLDLASHPAAGLPFGTLKRVELARALISEPSLLLLDEPAGGLTHAEVDELAAVVQGLQAELGFSVLLVEHHMGMVMSMSDHVVAMDFGRTIADGTPDEVKRDPAVVAAYLGTAA</sequence>
<feature type="domain" description="ABC transporter" evidence="4">
    <location>
        <begin position="2"/>
        <end position="250"/>
    </location>
</feature>
<dbReference type="Proteomes" id="UP000473325">
    <property type="component" value="Unassembled WGS sequence"/>
</dbReference>
<evidence type="ECO:0000259" key="4">
    <source>
        <dbReference type="PROSITE" id="PS50893"/>
    </source>
</evidence>
<keyword evidence="2" id="KW-0547">Nucleotide-binding</keyword>
<dbReference type="Gene3D" id="3.40.50.300">
    <property type="entry name" value="P-loop containing nucleotide triphosphate hydrolases"/>
    <property type="match status" value="1"/>
</dbReference>
<evidence type="ECO:0000313" key="6">
    <source>
        <dbReference type="Proteomes" id="UP000473325"/>
    </source>
</evidence>
<dbReference type="SUPFAM" id="SSF52540">
    <property type="entry name" value="P-loop containing nucleoside triphosphate hydrolases"/>
    <property type="match status" value="1"/>
</dbReference>
<dbReference type="SMART" id="SM00382">
    <property type="entry name" value="AAA"/>
    <property type="match status" value="1"/>
</dbReference>
<dbReference type="AlphaFoldDB" id="A0A6L7F4B6"/>
<dbReference type="FunFam" id="3.40.50.300:FF:000421">
    <property type="entry name" value="Branched-chain amino acid ABC transporter ATP-binding protein"/>
    <property type="match status" value="1"/>
</dbReference>
<dbReference type="InterPro" id="IPR027417">
    <property type="entry name" value="P-loop_NTPase"/>
</dbReference>
<comment type="caution">
    <text evidence="5">The sequence shown here is derived from an EMBL/GenBank/DDBJ whole genome shotgun (WGS) entry which is preliminary data.</text>
</comment>
<dbReference type="InterPro" id="IPR051120">
    <property type="entry name" value="ABC_AA/LPS_Transport"/>
</dbReference>
<gene>
    <name evidence="5" type="ORF">GRQ65_21050</name>
</gene>
<reference evidence="5 6" key="1">
    <citation type="submission" date="2019-12" db="EMBL/GenBank/DDBJ databases">
        <authorList>
            <person name="Kun Z."/>
        </authorList>
    </citation>
    <scope>NUCLEOTIDE SEQUENCE [LARGE SCALE GENOMIC DNA]</scope>
    <source>
        <strain evidence="5 6">YIM 123512</strain>
    </source>
</reference>
<proteinExistence type="predicted"/>
<keyword evidence="3 5" id="KW-0067">ATP-binding</keyword>
<dbReference type="CDD" id="cd03219">
    <property type="entry name" value="ABC_Mj1267_LivG_branched"/>
    <property type="match status" value="1"/>
</dbReference>
<accession>A0A6L7F4B6</accession>
<dbReference type="PROSITE" id="PS50893">
    <property type="entry name" value="ABC_TRANSPORTER_2"/>
    <property type="match status" value="1"/>
</dbReference>
<organism evidence="5 6">
    <name type="scientific">Nocardioides flavescens</name>
    <dbReference type="NCBI Taxonomy" id="2691959"/>
    <lineage>
        <taxon>Bacteria</taxon>
        <taxon>Bacillati</taxon>
        <taxon>Actinomycetota</taxon>
        <taxon>Actinomycetes</taxon>
        <taxon>Propionibacteriales</taxon>
        <taxon>Nocardioidaceae</taxon>
        <taxon>Nocardioides</taxon>
    </lineage>
</organism>
<keyword evidence="1" id="KW-0813">Transport</keyword>
<dbReference type="GO" id="GO:0005524">
    <property type="term" value="F:ATP binding"/>
    <property type="evidence" value="ECO:0007669"/>
    <property type="project" value="UniProtKB-KW"/>
</dbReference>
<name>A0A6L7F4B6_9ACTN</name>
<dbReference type="GO" id="GO:0016887">
    <property type="term" value="F:ATP hydrolysis activity"/>
    <property type="evidence" value="ECO:0007669"/>
    <property type="project" value="InterPro"/>
</dbReference>
<evidence type="ECO:0000313" key="5">
    <source>
        <dbReference type="EMBL" id="MXG92036.1"/>
    </source>
</evidence>
<evidence type="ECO:0000256" key="1">
    <source>
        <dbReference type="ARBA" id="ARBA00022448"/>
    </source>
</evidence>
<evidence type="ECO:0000256" key="2">
    <source>
        <dbReference type="ARBA" id="ARBA00022741"/>
    </source>
</evidence>
<dbReference type="RefSeq" id="WP_160879973.1">
    <property type="nucleotide sequence ID" value="NZ_WUEK01000017.1"/>
</dbReference>